<keyword evidence="4" id="KW-0411">Iron-sulfur</keyword>
<evidence type="ECO:0000256" key="2">
    <source>
        <dbReference type="ARBA" id="ARBA00022723"/>
    </source>
</evidence>
<dbReference type="Pfam" id="PF19864">
    <property type="entry name" value="Radical_SAM_N2"/>
    <property type="match status" value="1"/>
</dbReference>
<evidence type="ECO:0000256" key="4">
    <source>
        <dbReference type="ARBA" id="ARBA00023014"/>
    </source>
</evidence>
<dbReference type="SFLD" id="SFLDG01082">
    <property type="entry name" value="B12-binding_domain_containing"/>
    <property type="match status" value="1"/>
</dbReference>
<dbReference type="SMART" id="SM00729">
    <property type="entry name" value="Elp3"/>
    <property type="match status" value="1"/>
</dbReference>
<dbReference type="InterPro" id="IPR058240">
    <property type="entry name" value="rSAM_sf"/>
</dbReference>
<evidence type="ECO:0000313" key="6">
    <source>
        <dbReference type="EMBL" id="RAP03373.1"/>
    </source>
</evidence>
<evidence type="ECO:0000256" key="1">
    <source>
        <dbReference type="ARBA" id="ARBA00022691"/>
    </source>
</evidence>
<keyword evidence="2" id="KW-0479">Metal-binding</keyword>
<dbReference type="SUPFAM" id="SSF102114">
    <property type="entry name" value="Radical SAM enzymes"/>
    <property type="match status" value="1"/>
</dbReference>
<dbReference type="EMBL" id="NGJK01000026">
    <property type="protein sequence ID" value="RAP03373.1"/>
    <property type="molecule type" value="Genomic_DNA"/>
</dbReference>
<keyword evidence="3" id="KW-0408">Iron</keyword>
<dbReference type="InterPro" id="IPR013785">
    <property type="entry name" value="Aldolase_TIM"/>
</dbReference>
<accession>A0A328Q1G7</accession>
<dbReference type="AlphaFoldDB" id="A0A328Q1G7"/>
<dbReference type="InterPro" id="IPR007197">
    <property type="entry name" value="rSAM"/>
</dbReference>
<dbReference type="Proteomes" id="UP000248557">
    <property type="component" value="Unassembled WGS sequence"/>
</dbReference>
<name>A0A328Q1G7_9EURY</name>
<protein>
    <submittedName>
        <fullName evidence="6">Radical SAM protein</fullName>
    </submittedName>
</protein>
<dbReference type="CDD" id="cd01335">
    <property type="entry name" value="Radical_SAM"/>
    <property type="match status" value="1"/>
</dbReference>
<dbReference type="Pfam" id="PF04055">
    <property type="entry name" value="Radical_SAM"/>
    <property type="match status" value="1"/>
</dbReference>
<dbReference type="SFLD" id="SFLDS00029">
    <property type="entry name" value="Radical_SAM"/>
    <property type="match status" value="1"/>
</dbReference>
<organism evidence="6 7">
    <name type="scientific">Methanosphaera stadtmanae</name>
    <dbReference type="NCBI Taxonomy" id="2317"/>
    <lineage>
        <taxon>Archaea</taxon>
        <taxon>Methanobacteriati</taxon>
        <taxon>Methanobacteriota</taxon>
        <taxon>Methanomada group</taxon>
        <taxon>Methanobacteria</taxon>
        <taxon>Methanobacteriales</taxon>
        <taxon>Methanobacteriaceae</taxon>
        <taxon>Methanosphaera</taxon>
    </lineage>
</organism>
<dbReference type="GO" id="GO:0051536">
    <property type="term" value="F:iron-sulfur cluster binding"/>
    <property type="evidence" value="ECO:0007669"/>
    <property type="project" value="UniProtKB-KW"/>
</dbReference>
<dbReference type="RefSeq" id="WP_112149397.1">
    <property type="nucleotide sequence ID" value="NZ_CATZXA010000078.1"/>
</dbReference>
<reference evidence="6 7" key="1">
    <citation type="submission" date="2017-05" db="EMBL/GenBank/DDBJ databases">
        <title>Host range expansion of the Methanosphaera genus to humans and monogastric animals involves recent and extensive reduction in genome content.</title>
        <authorList>
            <person name="Hoedt E.C."/>
            <person name="Volmer J.G."/>
            <person name="Parks D.H."/>
            <person name="Rosewarne C.P."/>
            <person name="Denman S.E."/>
            <person name="Mcsweeney C.S."/>
            <person name="O Cuiv P."/>
            <person name="Hugenholtz P."/>
            <person name="Tyson G.W."/>
            <person name="Morrison M."/>
        </authorList>
    </citation>
    <scope>NUCLEOTIDE SEQUENCE [LARGE SCALE GENOMIC DNA]</scope>
    <source>
        <strain evidence="6 7">PA5</strain>
    </source>
</reference>
<dbReference type="GO" id="GO:0046872">
    <property type="term" value="F:metal ion binding"/>
    <property type="evidence" value="ECO:0007669"/>
    <property type="project" value="UniProtKB-KW"/>
</dbReference>
<gene>
    <name evidence="6" type="ORF">CA615_02445</name>
</gene>
<proteinExistence type="predicted"/>
<dbReference type="InterPro" id="IPR045784">
    <property type="entry name" value="Radical_SAM_N2"/>
</dbReference>
<evidence type="ECO:0000313" key="7">
    <source>
        <dbReference type="Proteomes" id="UP000248557"/>
    </source>
</evidence>
<dbReference type="PROSITE" id="PS51918">
    <property type="entry name" value="RADICAL_SAM"/>
    <property type="match status" value="1"/>
</dbReference>
<dbReference type="Gene3D" id="3.20.20.70">
    <property type="entry name" value="Aldolase class I"/>
    <property type="match status" value="1"/>
</dbReference>
<evidence type="ECO:0000256" key="3">
    <source>
        <dbReference type="ARBA" id="ARBA00023004"/>
    </source>
</evidence>
<evidence type="ECO:0000259" key="5">
    <source>
        <dbReference type="PROSITE" id="PS51918"/>
    </source>
</evidence>
<dbReference type="GO" id="GO:0003824">
    <property type="term" value="F:catalytic activity"/>
    <property type="evidence" value="ECO:0007669"/>
    <property type="project" value="InterPro"/>
</dbReference>
<sequence length="518" mass="60079">MIEEYNTVIKNPKKVITRFASCYPNIYRVAMSSMGYQIIYDYLNAREDIYCERVIYPQTKSIETRSDLADFDIVSFTLQFEEDYFNMIDMLKHSNIPLESKDRTKDHPLVIAGGPCATSNPLPISNFIDLFVIGDAELILDEIIDVNSDTNNPRADIYDFLEIPGVYKPGHPTKIQQVKNMKDAWRPIYQIVTKTDDKRFTPAFGSNAFLMEVSRGCTRGCRFCMSGCMYRPRREVPLKTLIETAIKTRQVTGQNKVALLGEAVSDYSRIEELCWKLTEEGFQIATPSLRVESVSDELLEILKENGLKTITIAPETIEKQRWKLNKPMTDQQIIETIDRAMSLKLKVKMYLLLGTPYETSDDIMELINFLRDITSKAVRYNTIKTSVNPLIPKPHTPLQYMGFDYDNLNKKFKTYSSRLKYKHKQENLKKATKQYILTNSGVELNKLLKIGHNIHFKDWYKIAYKINETKNNKEKILPWHEIDVGIKESFLRKEYEKMKESQITPWCESDGCYKCGSC</sequence>
<keyword evidence="1" id="KW-0949">S-adenosyl-L-methionine</keyword>
<dbReference type="InterPro" id="IPR006638">
    <property type="entry name" value="Elp3/MiaA/NifB-like_rSAM"/>
</dbReference>
<dbReference type="PANTHER" id="PTHR42731:SF1">
    <property type="entry name" value="RADICAL SAM DOMAIN PROTEIN"/>
    <property type="match status" value="1"/>
</dbReference>
<feature type="domain" description="Radical SAM core" evidence="5">
    <location>
        <begin position="203"/>
        <end position="429"/>
    </location>
</feature>
<dbReference type="PANTHER" id="PTHR42731">
    <property type="entry name" value="SLL1084 PROTEIN"/>
    <property type="match status" value="1"/>
</dbReference>
<comment type="caution">
    <text evidence="6">The sequence shown here is derived from an EMBL/GenBank/DDBJ whole genome shotgun (WGS) entry which is preliminary data.</text>
</comment>